<evidence type="ECO:0000313" key="3">
    <source>
        <dbReference type="Proteomes" id="UP000244223"/>
    </source>
</evidence>
<keyword evidence="3" id="KW-1185">Reference proteome</keyword>
<dbReference type="Proteomes" id="UP000244223">
    <property type="component" value="Unassembled WGS sequence"/>
</dbReference>
<keyword evidence="2" id="KW-0808">Transferase</keyword>
<organism evidence="2 3">
    <name type="scientific">Agitococcus lubricus</name>
    <dbReference type="NCBI Taxonomy" id="1077255"/>
    <lineage>
        <taxon>Bacteria</taxon>
        <taxon>Pseudomonadati</taxon>
        <taxon>Pseudomonadota</taxon>
        <taxon>Gammaproteobacteria</taxon>
        <taxon>Moraxellales</taxon>
        <taxon>Moraxellaceae</taxon>
        <taxon>Agitococcus</taxon>
    </lineage>
</organism>
<dbReference type="PANTHER" id="PTHR42791">
    <property type="entry name" value="GNAT FAMILY ACETYLTRANSFERASE"/>
    <property type="match status" value="1"/>
</dbReference>
<evidence type="ECO:0000313" key="2">
    <source>
        <dbReference type="EMBL" id="PTQ88868.1"/>
    </source>
</evidence>
<dbReference type="Gene3D" id="3.40.630.30">
    <property type="match status" value="1"/>
</dbReference>
<evidence type="ECO:0000259" key="1">
    <source>
        <dbReference type="PROSITE" id="PS51186"/>
    </source>
</evidence>
<comment type="caution">
    <text evidence="2">The sequence shown here is derived from an EMBL/GenBank/DDBJ whole genome shotgun (WGS) entry which is preliminary data.</text>
</comment>
<sequence length="207" mass="24495">MREDEDVAPKMCAVVQAQRDDREILVDSLTRAFWDDPMYNWLAKQDAYLGARFRRIFEIYWDRFAWPYEQIWTTEDRLGAALWSPPNCWQLGLAQQLAFLPDWLGVTGLSQLYSRWRAVDKIQAKHPHVPHWYLMAVGVAPEAQGRGYCSKLLRPILDICDRTQTPAYLENSKEQNIEIYQHFGFKVTEEVVVDKDVKLWLMWREAR</sequence>
<dbReference type="CDD" id="cd04301">
    <property type="entry name" value="NAT_SF"/>
    <property type="match status" value="1"/>
</dbReference>
<dbReference type="GO" id="GO:0016747">
    <property type="term" value="F:acyltransferase activity, transferring groups other than amino-acyl groups"/>
    <property type="evidence" value="ECO:0007669"/>
    <property type="project" value="InterPro"/>
</dbReference>
<gene>
    <name evidence="2" type="ORF">C8N29_11017</name>
</gene>
<dbReference type="PANTHER" id="PTHR42791:SF1">
    <property type="entry name" value="N-ACETYLTRANSFERASE DOMAIN-CONTAINING PROTEIN"/>
    <property type="match status" value="1"/>
</dbReference>
<name>A0A2T5IY18_9GAMM</name>
<dbReference type="SUPFAM" id="SSF55729">
    <property type="entry name" value="Acyl-CoA N-acyltransferases (Nat)"/>
    <property type="match status" value="1"/>
</dbReference>
<dbReference type="Pfam" id="PF00583">
    <property type="entry name" value="Acetyltransf_1"/>
    <property type="match status" value="1"/>
</dbReference>
<dbReference type="EMBL" id="QAON01000010">
    <property type="protein sequence ID" value="PTQ88868.1"/>
    <property type="molecule type" value="Genomic_DNA"/>
</dbReference>
<accession>A0A2T5IY18</accession>
<proteinExistence type="predicted"/>
<feature type="domain" description="N-acetyltransferase" evidence="1">
    <location>
        <begin position="51"/>
        <end position="207"/>
    </location>
</feature>
<dbReference type="PROSITE" id="PS51186">
    <property type="entry name" value="GNAT"/>
    <property type="match status" value="1"/>
</dbReference>
<reference evidence="2 3" key="1">
    <citation type="submission" date="2018-04" db="EMBL/GenBank/DDBJ databases">
        <title>Genomic Encyclopedia of Archaeal and Bacterial Type Strains, Phase II (KMG-II): from individual species to whole genera.</title>
        <authorList>
            <person name="Goeker M."/>
        </authorList>
    </citation>
    <scope>NUCLEOTIDE SEQUENCE [LARGE SCALE GENOMIC DNA]</scope>
    <source>
        <strain evidence="2 3">DSM 5822</strain>
    </source>
</reference>
<dbReference type="InterPro" id="IPR000182">
    <property type="entry name" value="GNAT_dom"/>
</dbReference>
<protein>
    <submittedName>
        <fullName evidence="2">Acetyltransferase (GNAT) family protein</fullName>
    </submittedName>
</protein>
<dbReference type="AlphaFoldDB" id="A0A2T5IY18"/>
<dbReference type="InterPro" id="IPR016181">
    <property type="entry name" value="Acyl_CoA_acyltransferase"/>
</dbReference>
<dbReference type="InterPro" id="IPR052523">
    <property type="entry name" value="Trichothecene_AcTrans"/>
</dbReference>